<protein>
    <recommendedName>
        <fullName evidence="3">Type II secretion system core protein G</fullName>
    </recommendedName>
</protein>
<dbReference type="GO" id="GO:0015628">
    <property type="term" value="P:protein secretion by the type II secretion system"/>
    <property type="evidence" value="ECO:0007669"/>
    <property type="project" value="InterPro"/>
</dbReference>
<dbReference type="PRINTS" id="PR00813">
    <property type="entry name" value="BCTERIALGSPG"/>
</dbReference>
<evidence type="ECO:0000256" key="8">
    <source>
        <dbReference type="ARBA" id="ARBA00022989"/>
    </source>
</evidence>
<gene>
    <name evidence="12" type="primary">gspG</name>
    <name evidence="12" type="ORF">ENJ46_04090</name>
</gene>
<accession>A0A7C3C4E8</accession>
<dbReference type="GO" id="GO:0015627">
    <property type="term" value="C:type II protein secretion system complex"/>
    <property type="evidence" value="ECO:0007669"/>
    <property type="project" value="InterPro"/>
</dbReference>
<dbReference type="NCBIfam" id="TIGR02532">
    <property type="entry name" value="IV_pilin_GFxxxE"/>
    <property type="match status" value="1"/>
</dbReference>
<dbReference type="InterPro" id="IPR012902">
    <property type="entry name" value="N_methyl_site"/>
</dbReference>
<dbReference type="Pfam" id="PF08334">
    <property type="entry name" value="T2SSG"/>
    <property type="match status" value="1"/>
</dbReference>
<evidence type="ECO:0000256" key="7">
    <source>
        <dbReference type="ARBA" id="ARBA00022692"/>
    </source>
</evidence>
<dbReference type="Proteomes" id="UP000886042">
    <property type="component" value="Unassembled WGS sequence"/>
</dbReference>
<dbReference type="PROSITE" id="PS00409">
    <property type="entry name" value="PROKAR_NTER_METHYL"/>
    <property type="match status" value="1"/>
</dbReference>
<comment type="subcellular location">
    <subcellularLocation>
        <location evidence="1">Cell inner membrane</location>
        <topology evidence="1">Single-pass membrane protein</topology>
    </subcellularLocation>
</comment>
<keyword evidence="8 10" id="KW-1133">Transmembrane helix</keyword>
<dbReference type="SUPFAM" id="SSF54523">
    <property type="entry name" value="Pili subunits"/>
    <property type="match status" value="1"/>
</dbReference>
<reference evidence="12" key="1">
    <citation type="journal article" date="2020" name="mSystems">
        <title>Genome- and Community-Level Interaction Insights into Carbon Utilization and Element Cycling Functions of Hydrothermarchaeota in Hydrothermal Sediment.</title>
        <authorList>
            <person name="Zhou Z."/>
            <person name="Liu Y."/>
            <person name="Xu W."/>
            <person name="Pan J."/>
            <person name="Luo Z.H."/>
            <person name="Li M."/>
        </authorList>
    </citation>
    <scope>NUCLEOTIDE SEQUENCE [LARGE SCALE GENOMIC DNA]</scope>
    <source>
        <strain evidence="12">HyVt-489</strain>
    </source>
</reference>
<keyword evidence="4" id="KW-1003">Cell membrane</keyword>
<dbReference type="GO" id="GO:0005886">
    <property type="term" value="C:plasma membrane"/>
    <property type="evidence" value="ECO:0007669"/>
    <property type="project" value="UniProtKB-SubCell"/>
</dbReference>
<evidence type="ECO:0000256" key="5">
    <source>
        <dbReference type="ARBA" id="ARBA00022481"/>
    </source>
</evidence>
<dbReference type="InterPro" id="IPR045584">
    <property type="entry name" value="Pilin-like"/>
</dbReference>
<feature type="transmembrane region" description="Helical" evidence="10">
    <location>
        <begin position="20"/>
        <end position="39"/>
    </location>
</feature>
<keyword evidence="7 10" id="KW-0812">Transmembrane</keyword>
<evidence type="ECO:0000256" key="1">
    <source>
        <dbReference type="ARBA" id="ARBA00004377"/>
    </source>
</evidence>
<evidence type="ECO:0000256" key="4">
    <source>
        <dbReference type="ARBA" id="ARBA00022475"/>
    </source>
</evidence>
<feature type="domain" description="Type II secretion system protein GspG C-terminal" evidence="11">
    <location>
        <begin position="37"/>
        <end position="147"/>
    </location>
</feature>
<comment type="caution">
    <text evidence="12">The sequence shown here is derived from an EMBL/GenBank/DDBJ whole genome shotgun (WGS) entry which is preliminary data.</text>
</comment>
<dbReference type="NCBIfam" id="TIGR01710">
    <property type="entry name" value="typeII_sec_gspG"/>
    <property type="match status" value="1"/>
</dbReference>
<evidence type="ECO:0000313" key="12">
    <source>
        <dbReference type="EMBL" id="HFB55084.1"/>
    </source>
</evidence>
<keyword evidence="6" id="KW-0997">Cell inner membrane</keyword>
<evidence type="ECO:0000256" key="6">
    <source>
        <dbReference type="ARBA" id="ARBA00022519"/>
    </source>
</evidence>
<evidence type="ECO:0000256" key="2">
    <source>
        <dbReference type="ARBA" id="ARBA00009984"/>
    </source>
</evidence>
<keyword evidence="9 10" id="KW-0472">Membrane</keyword>
<evidence type="ECO:0000256" key="10">
    <source>
        <dbReference type="SAM" id="Phobius"/>
    </source>
</evidence>
<dbReference type="InterPro" id="IPR010054">
    <property type="entry name" value="Type2_sec_GspG"/>
</dbReference>
<name>A0A7C3C4E8_9PROT</name>
<evidence type="ECO:0000256" key="3">
    <source>
        <dbReference type="ARBA" id="ARBA00020042"/>
    </source>
</evidence>
<keyword evidence="5" id="KW-0488">Methylation</keyword>
<evidence type="ECO:0000256" key="9">
    <source>
        <dbReference type="ARBA" id="ARBA00023136"/>
    </source>
</evidence>
<dbReference type="InterPro" id="IPR000983">
    <property type="entry name" value="Bac_GSPG_pilin"/>
</dbReference>
<evidence type="ECO:0000259" key="11">
    <source>
        <dbReference type="Pfam" id="PF08334"/>
    </source>
</evidence>
<dbReference type="Gene3D" id="3.30.700.10">
    <property type="entry name" value="Glycoprotein, Type 4 Pilin"/>
    <property type="match status" value="1"/>
</dbReference>
<comment type="similarity">
    <text evidence="2">Belongs to the GSP G family.</text>
</comment>
<organism evidence="12">
    <name type="scientific">Hellea balneolensis</name>
    <dbReference type="NCBI Taxonomy" id="287478"/>
    <lineage>
        <taxon>Bacteria</taxon>
        <taxon>Pseudomonadati</taxon>
        <taxon>Pseudomonadota</taxon>
        <taxon>Alphaproteobacteria</taxon>
        <taxon>Maricaulales</taxon>
        <taxon>Robiginitomaculaceae</taxon>
        <taxon>Hellea</taxon>
    </lineage>
</organism>
<dbReference type="AlphaFoldDB" id="A0A7C3C4E8"/>
<proteinExistence type="inferred from homology"/>
<dbReference type="Pfam" id="PF07963">
    <property type="entry name" value="N_methyl"/>
    <property type="match status" value="1"/>
</dbReference>
<sequence>MGKIQKTLKDKEAGYSLLEILIVLAIMAVLATAVAPRLFTQLDKSRITAAKAQAKSIRLALDSFKLDTGRYPTEQEGLKVLMTAPQNDNGSWFGPYMDGDLPKDPWQNDFIYEAPKLDSNGRELSPHVISLGSDNAPGGTGDAADISS</sequence>
<dbReference type="InterPro" id="IPR013545">
    <property type="entry name" value="T2SS_protein-GspG_C"/>
</dbReference>
<dbReference type="EMBL" id="DRMN01000268">
    <property type="protein sequence ID" value="HFB55084.1"/>
    <property type="molecule type" value="Genomic_DNA"/>
</dbReference>